<name>A0A369XR24_9PROT</name>
<evidence type="ECO:0000313" key="3">
    <source>
        <dbReference type="Proteomes" id="UP000253831"/>
    </source>
</evidence>
<keyword evidence="1" id="KW-0812">Transmembrane</keyword>
<proteinExistence type="predicted"/>
<gene>
    <name evidence="2" type="ORF">DVS81_04280</name>
</gene>
<reference evidence="2 3" key="1">
    <citation type="submission" date="2018-05" db="EMBL/GenBank/DDBJ databases">
        <title>Integrated omic analyses show evidence that a Ca. Accumulibacter phosphatis strain performs denitrification under micro-aerobic conditions.</title>
        <authorList>
            <person name="Camejo P.Y."/>
            <person name="Katherine M.D."/>
            <person name="Daniel N.R."/>
        </authorList>
    </citation>
    <scope>NUCLEOTIDE SEQUENCE [LARGE SCALE GENOMIC DNA]</scope>
    <source>
        <strain evidence="2">UW-LDO-IC</strain>
    </source>
</reference>
<evidence type="ECO:0000256" key="1">
    <source>
        <dbReference type="SAM" id="Phobius"/>
    </source>
</evidence>
<dbReference type="EMBL" id="QPGA01000004">
    <property type="protein sequence ID" value="RDE51845.1"/>
    <property type="molecule type" value="Genomic_DNA"/>
</dbReference>
<comment type="caution">
    <text evidence="2">The sequence shown here is derived from an EMBL/GenBank/DDBJ whole genome shotgun (WGS) entry which is preliminary data.</text>
</comment>
<dbReference type="Proteomes" id="UP000253831">
    <property type="component" value="Unassembled WGS sequence"/>
</dbReference>
<keyword evidence="1" id="KW-1133">Transmembrane helix</keyword>
<evidence type="ECO:0008006" key="4">
    <source>
        <dbReference type="Google" id="ProtNLM"/>
    </source>
</evidence>
<sequence length="97" mass="10674">MTLRHKNEAPFRCRSCDLRFIAKNEAVAPDSTDHYVPFAGYLGLAGWSRRVFTDQMILGSLLVATLLVLVLVVVALAFGWIDPALLHLDEAIPPPNG</sequence>
<organism evidence="2 3">
    <name type="scientific">Candidatus Accumulibacter meliphilus</name>
    <dbReference type="NCBI Taxonomy" id="2211374"/>
    <lineage>
        <taxon>Bacteria</taxon>
        <taxon>Pseudomonadati</taxon>
        <taxon>Pseudomonadota</taxon>
        <taxon>Betaproteobacteria</taxon>
        <taxon>Candidatus Accumulibacter</taxon>
    </lineage>
</organism>
<accession>A0A369XR24</accession>
<feature type="transmembrane region" description="Helical" evidence="1">
    <location>
        <begin position="57"/>
        <end position="81"/>
    </location>
</feature>
<protein>
    <recommendedName>
        <fullName evidence="4">C2H2-type domain-containing protein</fullName>
    </recommendedName>
</protein>
<evidence type="ECO:0000313" key="2">
    <source>
        <dbReference type="EMBL" id="RDE51845.1"/>
    </source>
</evidence>
<dbReference type="AlphaFoldDB" id="A0A369XR24"/>
<keyword evidence="1" id="KW-0472">Membrane</keyword>